<feature type="domain" description="Protein kinase" evidence="2">
    <location>
        <begin position="194"/>
        <end position="502"/>
    </location>
</feature>
<evidence type="ECO:0000313" key="4">
    <source>
        <dbReference type="Proteomes" id="UP000234331"/>
    </source>
</evidence>
<dbReference type="AlphaFoldDB" id="A0A2I2KNN0"/>
<dbReference type="GO" id="GO:0005524">
    <property type="term" value="F:ATP binding"/>
    <property type="evidence" value="ECO:0007669"/>
    <property type="project" value="InterPro"/>
</dbReference>
<dbReference type="SUPFAM" id="SSF56112">
    <property type="entry name" value="Protein kinase-like (PK-like)"/>
    <property type="match status" value="1"/>
</dbReference>
<sequence>MPDWRSHPFAADFRVHELHTRSEAAARVDFGEMIGHLVDALYPQAREPGTRPPCGGPGPAQRDAVCRQYDGRLVIWQTRYLLPRVGDAYLPQIRASYLRARVHAREHGGSLGRWVLCVPGLLDPRLARWWEQWRREQRVATGTDIDLWDAPALRTRLGRPVAKLVRAGYYCRPGAPQFGWAQPSDGADAEGGAAAAARALPPGGAGEPWRGGATVRMAGRSCVLDGDPVERRGGEGAWLLREGAASLVGTTPRPVWFRQVLVRRPGDRADAQLAAVDGQLRLLAEIGGRSGLPALVAGHVTPAEGVLLSARPPGRTWREVFGPPAPQRRRSARPPAPPAGLARHRPGGTTIALLRAAAGAGDALAALHESGHSHRAVTPDAVVLPPVWGSRAAGASILRDLGLATVTRRAGEGPAEYRAPEQELFGLHGPRVGLRTDVFRLAAMAYHTLSGVMPTCGGPAPLRGLRLPFPVPQTLDEVLLRALDLDPARRPARIRVLADAFRLGALHLTQASH</sequence>
<protein>
    <recommendedName>
        <fullName evidence="2">Protein kinase domain-containing protein</fullName>
    </recommendedName>
</protein>
<accession>A0A2I2KNN0</accession>
<dbReference type="InterPro" id="IPR011009">
    <property type="entry name" value="Kinase-like_dom_sf"/>
</dbReference>
<evidence type="ECO:0000313" key="3">
    <source>
        <dbReference type="EMBL" id="SNQ47274.1"/>
    </source>
</evidence>
<name>A0A2I2KNN0_9ACTN</name>
<dbReference type="GO" id="GO:0004672">
    <property type="term" value="F:protein kinase activity"/>
    <property type="evidence" value="ECO:0007669"/>
    <property type="project" value="InterPro"/>
</dbReference>
<reference evidence="3 4" key="1">
    <citation type="submission" date="2017-06" db="EMBL/GenBank/DDBJ databases">
        <authorList>
            <person name="Kim H.J."/>
            <person name="Triplett B.A."/>
        </authorList>
    </citation>
    <scope>NUCLEOTIDE SEQUENCE [LARGE SCALE GENOMIC DNA]</scope>
    <source>
        <strain evidence="3">FRACA_ARgP5</strain>
    </source>
</reference>
<evidence type="ECO:0000259" key="2">
    <source>
        <dbReference type="PROSITE" id="PS50011"/>
    </source>
</evidence>
<evidence type="ECO:0000256" key="1">
    <source>
        <dbReference type="SAM" id="MobiDB-lite"/>
    </source>
</evidence>
<dbReference type="InterPro" id="IPR000719">
    <property type="entry name" value="Prot_kinase_dom"/>
</dbReference>
<dbReference type="Gene3D" id="1.10.510.10">
    <property type="entry name" value="Transferase(Phosphotransferase) domain 1"/>
    <property type="match status" value="1"/>
</dbReference>
<dbReference type="OrthoDB" id="7067242at2"/>
<dbReference type="EMBL" id="FZMO01000090">
    <property type="protein sequence ID" value="SNQ47274.1"/>
    <property type="molecule type" value="Genomic_DNA"/>
</dbReference>
<dbReference type="PROSITE" id="PS50011">
    <property type="entry name" value="PROTEIN_KINASE_DOM"/>
    <property type="match status" value="1"/>
</dbReference>
<gene>
    <name evidence="3" type="ORF">FRACA_180038</name>
</gene>
<keyword evidence="4" id="KW-1185">Reference proteome</keyword>
<organism evidence="3 4">
    <name type="scientific">Frankia canadensis</name>
    <dbReference type="NCBI Taxonomy" id="1836972"/>
    <lineage>
        <taxon>Bacteria</taxon>
        <taxon>Bacillati</taxon>
        <taxon>Actinomycetota</taxon>
        <taxon>Actinomycetes</taxon>
        <taxon>Frankiales</taxon>
        <taxon>Frankiaceae</taxon>
        <taxon>Frankia</taxon>
    </lineage>
</organism>
<feature type="region of interest" description="Disordered" evidence="1">
    <location>
        <begin position="320"/>
        <end position="345"/>
    </location>
</feature>
<proteinExistence type="predicted"/>
<dbReference type="Proteomes" id="UP000234331">
    <property type="component" value="Unassembled WGS sequence"/>
</dbReference>
<dbReference type="RefSeq" id="WP_101831154.1">
    <property type="nucleotide sequence ID" value="NZ_FZMO01000090.1"/>
</dbReference>